<sequence>MTSALETLCGQAYGAKQYHMLGIYLQRSCMDHPPGNPHHRPPAFFCSHHLCCVCSARSRPRNLPCGRRLAYLFTTSDAVAEAVIDLTPLLAITLLLNSVQPVLSGAAIGAGWQSLVAYVNSACYYLVGVPLGVILGYLIGYEVKGIWMGMIFGTLIQTLVLLFITWRIDWHKEVAIAKALVN</sequence>
<keyword evidence="2" id="KW-0472">Membrane</keyword>
<evidence type="ECO:0000313" key="3">
    <source>
        <dbReference type="EMBL" id="KAF3327033.1"/>
    </source>
</evidence>
<dbReference type="InterPro" id="IPR002528">
    <property type="entry name" value="MATE_fam"/>
</dbReference>
<feature type="transmembrane region" description="Helical" evidence="2">
    <location>
        <begin position="122"/>
        <end position="140"/>
    </location>
</feature>
<dbReference type="EMBL" id="SWLB01000017">
    <property type="protein sequence ID" value="KAF3327033.1"/>
    <property type="molecule type" value="Genomic_DNA"/>
</dbReference>
<accession>A0A833QQG7</accession>
<dbReference type="OrthoDB" id="695204at2759"/>
<evidence type="ECO:0000256" key="2">
    <source>
        <dbReference type="SAM" id="Phobius"/>
    </source>
</evidence>
<keyword evidence="4" id="KW-1185">Reference proteome</keyword>
<keyword evidence="2" id="KW-1133">Transmembrane helix</keyword>
<name>A0A833QQG7_9POAL</name>
<dbReference type="GO" id="GO:0015297">
    <property type="term" value="F:antiporter activity"/>
    <property type="evidence" value="ECO:0007669"/>
    <property type="project" value="InterPro"/>
</dbReference>
<dbReference type="AlphaFoldDB" id="A0A833QQG7"/>
<comment type="caution">
    <text evidence="3">The sequence shown here is derived from an EMBL/GenBank/DDBJ whole genome shotgun (WGS) entry which is preliminary data.</text>
</comment>
<evidence type="ECO:0000256" key="1">
    <source>
        <dbReference type="ARBA" id="ARBA00010199"/>
    </source>
</evidence>
<dbReference type="PANTHER" id="PTHR11206">
    <property type="entry name" value="MULTIDRUG RESISTANCE PROTEIN"/>
    <property type="match status" value="1"/>
</dbReference>
<proteinExistence type="inferred from homology"/>
<evidence type="ECO:0000313" key="4">
    <source>
        <dbReference type="Proteomes" id="UP000623129"/>
    </source>
</evidence>
<comment type="similarity">
    <text evidence="1">Belongs to the multi antimicrobial extrusion (MATE) (TC 2.A.66.1) family.</text>
</comment>
<dbReference type="GO" id="GO:0016020">
    <property type="term" value="C:membrane"/>
    <property type="evidence" value="ECO:0007669"/>
    <property type="project" value="InterPro"/>
</dbReference>
<feature type="transmembrane region" description="Helical" evidence="2">
    <location>
        <begin position="146"/>
        <end position="166"/>
    </location>
</feature>
<keyword evidence="2" id="KW-0812">Transmembrane</keyword>
<dbReference type="Proteomes" id="UP000623129">
    <property type="component" value="Unassembled WGS sequence"/>
</dbReference>
<organism evidence="3 4">
    <name type="scientific">Carex littledalei</name>
    <dbReference type="NCBI Taxonomy" id="544730"/>
    <lineage>
        <taxon>Eukaryota</taxon>
        <taxon>Viridiplantae</taxon>
        <taxon>Streptophyta</taxon>
        <taxon>Embryophyta</taxon>
        <taxon>Tracheophyta</taxon>
        <taxon>Spermatophyta</taxon>
        <taxon>Magnoliopsida</taxon>
        <taxon>Liliopsida</taxon>
        <taxon>Poales</taxon>
        <taxon>Cyperaceae</taxon>
        <taxon>Cyperoideae</taxon>
        <taxon>Cariceae</taxon>
        <taxon>Carex</taxon>
        <taxon>Carex subgen. Euthyceras</taxon>
    </lineage>
</organism>
<reference evidence="3" key="1">
    <citation type="submission" date="2020-01" db="EMBL/GenBank/DDBJ databases">
        <title>Genome sequence of Kobresia littledalei, the first chromosome-level genome in the family Cyperaceae.</title>
        <authorList>
            <person name="Qu G."/>
        </authorList>
    </citation>
    <scope>NUCLEOTIDE SEQUENCE</scope>
    <source>
        <strain evidence="3">C.B.Clarke</strain>
        <tissue evidence="3">Leaf</tissue>
    </source>
</reference>
<gene>
    <name evidence="3" type="ORF">FCM35_KLT07151</name>
</gene>
<dbReference type="GO" id="GO:0042910">
    <property type="term" value="F:xenobiotic transmembrane transporter activity"/>
    <property type="evidence" value="ECO:0007669"/>
    <property type="project" value="InterPro"/>
</dbReference>
<protein>
    <submittedName>
        <fullName evidence="3">Protein TRANSPARENT TESTA 12</fullName>
    </submittedName>
</protein>
<dbReference type="Pfam" id="PF01554">
    <property type="entry name" value="MatE"/>
    <property type="match status" value="1"/>
</dbReference>